<evidence type="ECO:0000313" key="2">
    <source>
        <dbReference type="Proteomes" id="UP000295416"/>
    </source>
</evidence>
<name>A0A4R2NIC2_9BACL</name>
<keyword evidence="2" id="KW-1185">Reference proteome</keyword>
<accession>A0A4R2NIC2</accession>
<dbReference type="OrthoDB" id="5422155at2"/>
<dbReference type="RefSeq" id="WP_132747835.1">
    <property type="nucleotide sequence ID" value="NZ_SLXK01000045.1"/>
</dbReference>
<dbReference type="EMBL" id="SLXK01000045">
    <property type="protein sequence ID" value="TCP21151.1"/>
    <property type="molecule type" value="Genomic_DNA"/>
</dbReference>
<evidence type="ECO:0000313" key="1">
    <source>
        <dbReference type="EMBL" id="TCP21151.1"/>
    </source>
</evidence>
<gene>
    <name evidence="1" type="ORF">EV207_1455</name>
</gene>
<reference evidence="1 2" key="1">
    <citation type="submission" date="2019-03" db="EMBL/GenBank/DDBJ databases">
        <title>Genomic Encyclopedia of Type Strains, Phase IV (KMG-IV): sequencing the most valuable type-strain genomes for metagenomic binning, comparative biology and taxonomic classification.</title>
        <authorList>
            <person name="Goeker M."/>
        </authorList>
    </citation>
    <scope>NUCLEOTIDE SEQUENCE [LARGE SCALE GENOMIC DNA]</scope>
    <source>
        <strain evidence="1 2">DSM 19377</strain>
    </source>
</reference>
<protein>
    <submittedName>
        <fullName evidence="1">Uncharacterized protein</fullName>
    </submittedName>
</protein>
<comment type="caution">
    <text evidence="1">The sequence shown here is derived from an EMBL/GenBank/DDBJ whole genome shotgun (WGS) entry which is preliminary data.</text>
</comment>
<dbReference type="Proteomes" id="UP000295416">
    <property type="component" value="Unassembled WGS sequence"/>
</dbReference>
<organism evidence="1 2">
    <name type="scientific">Scopulibacillus darangshiensis</name>
    <dbReference type="NCBI Taxonomy" id="442528"/>
    <lineage>
        <taxon>Bacteria</taxon>
        <taxon>Bacillati</taxon>
        <taxon>Bacillota</taxon>
        <taxon>Bacilli</taxon>
        <taxon>Bacillales</taxon>
        <taxon>Sporolactobacillaceae</taxon>
        <taxon>Scopulibacillus</taxon>
    </lineage>
</organism>
<sequence length="60" mass="7033">MSTKQEVIELIKNLPDDVTIDDIMEGLYKKAQIEEAIYEIDQGKGSSHEKVREHFNKWLK</sequence>
<proteinExistence type="predicted"/>
<dbReference type="AlphaFoldDB" id="A0A4R2NIC2"/>